<protein>
    <submittedName>
        <fullName evidence="1">Uncharacterized protein</fullName>
    </submittedName>
</protein>
<evidence type="ECO:0000313" key="2">
    <source>
        <dbReference type="Proteomes" id="UP000243525"/>
    </source>
</evidence>
<reference evidence="1 2" key="1">
    <citation type="submission" date="2018-04" db="EMBL/GenBank/DDBJ databases">
        <title>Genomic Encyclopedia of Archaeal and Bacterial Type Strains, Phase II (KMG-II): from individual species to whole genera.</title>
        <authorList>
            <person name="Goeker M."/>
        </authorList>
    </citation>
    <scope>NUCLEOTIDE SEQUENCE [LARGE SCALE GENOMIC DNA]</scope>
    <source>
        <strain evidence="1 2">DSM 28823</strain>
    </source>
</reference>
<sequence length="85" mass="9609">MILKDMPNCLLNSRSKPYPSNLNVRVLVNNMDLRYGGSCCFVDCRRNIASPKNRLKTAAIPNKSHNFKVISTKSTLKRQSKSTHS</sequence>
<dbReference type="AlphaFoldDB" id="A0A2T5C4X7"/>
<gene>
    <name evidence="1" type="ORF">C8N47_103197</name>
</gene>
<accession>A0A2T5C4X7</accession>
<name>A0A2T5C4X7_9BACT</name>
<keyword evidence="2" id="KW-1185">Reference proteome</keyword>
<dbReference type="Proteomes" id="UP000243525">
    <property type="component" value="Unassembled WGS sequence"/>
</dbReference>
<dbReference type="EMBL" id="QAAD01000003">
    <property type="protein sequence ID" value="PTN09900.1"/>
    <property type="molecule type" value="Genomic_DNA"/>
</dbReference>
<evidence type="ECO:0000313" key="1">
    <source>
        <dbReference type="EMBL" id="PTN09900.1"/>
    </source>
</evidence>
<comment type="caution">
    <text evidence="1">The sequence shown here is derived from an EMBL/GenBank/DDBJ whole genome shotgun (WGS) entry which is preliminary data.</text>
</comment>
<organism evidence="1 2">
    <name type="scientific">Mangrovibacterium marinum</name>
    <dbReference type="NCBI Taxonomy" id="1639118"/>
    <lineage>
        <taxon>Bacteria</taxon>
        <taxon>Pseudomonadati</taxon>
        <taxon>Bacteroidota</taxon>
        <taxon>Bacteroidia</taxon>
        <taxon>Marinilabiliales</taxon>
        <taxon>Prolixibacteraceae</taxon>
        <taxon>Mangrovibacterium</taxon>
    </lineage>
</organism>
<proteinExistence type="predicted"/>